<dbReference type="Ensembl" id="ENSSSUT00005004598.1">
    <property type="protein sequence ID" value="ENSSSUP00005003977.1"/>
    <property type="gene ID" value="ENSSSUG00005002602.1"/>
</dbReference>
<dbReference type="Proteomes" id="UP000472268">
    <property type="component" value="Chromosome 5"/>
</dbReference>
<dbReference type="GO" id="GO:0005615">
    <property type="term" value="C:extracellular space"/>
    <property type="evidence" value="ECO:0007669"/>
    <property type="project" value="TreeGrafter"/>
</dbReference>
<evidence type="ECO:0000256" key="1">
    <source>
        <dbReference type="ARBA" id="ARBA00004613"/>
    </source>
</evidence>
<dbReference type="SUPFAM" id="SSF57492">
    <property type="entry name" value="Trefoil"/>
    <property type="match status" value="1"/>
</dbReference>
<keyword evidence="8" id="KW-1185">Reference proteome</keyword>
<proteinExistence type="predicted"/>
<evidence type="ECO:0000313" key="8">
    <source>
        <dbReference type="Proteomes" id="UP000472268"/>
    </source>
</evidence>
<feature type="disulfide bond" evidence="5">
    <location>
        <begin position="57"/>
        <end position="72"/>
    </location>
</feature>
<dbReference type="Gene3D" id="4.10.110.10">
    <property type="entry name" value="Spasmolytic Protein, domain 1"/>
    <property type="match status" value="1"/>
</dbReference>
<dbReference type="GO" id="GO:0030277">
    <property type="term" value="P:maintenance of gastrointestinal epithelium"/>
    <property type="evidence" value="ECO:0007669"/>
    <property type="project" value="TreeGrafter"/>
</dbReference>
<evidence type="ECO:0000313" key="7">
    <source>
        <dbReference type="Ensembl" id="ENSSSUP00005003977.1"/>
    </source>
</evidence>
<accession>A0A673SSE0</accession>
<organism evidence="7 8">
    <name type="scientific">Suricata suricatta</name>
    <name type="common">Meerkat</name>
    <dbReference type="NCBI Taxonomy" id="37032"/>
    <lineage>
        <taxon>Eukaryota</taxon>
        <taxon>Metazoa</taxon>
        <taxon>Chordata</taxon>
        <taxon>Craniata</taxon>
        <taxon>Vertebrata</taxon>
        <taxon>Euteleostomi</taxon>
        <taxon>Mammalia</taxon>
        <taxon>Eutheria</taxon>
        <taxon>Laurasiatheria</taxon>
        <taxon>Carnivora</taxon>
        <taxon>Feliformia</taxon>
        <taxon>Herpestidae</taxon>
        <taxon>Suricata</taxon>
    </lineage>
</organism>
<dbReference type="Pfam" id="PF00088">
    <property type="entry name" value="Trefoil"/>
    <property type="match status" value="1"/>
</dbReference>
<protein>
    <recommendedName>
        <fullName evidence="6">P-type domain-containing protein</fullName>
    </recommendedName>
</protein>
<dbReference type="InterPro" id="IPR017957">
    <property type="entry name" value="P_trefoil_CS"/>
</dbReference>
<reference evidence="7" key="2">
    <citation type="submission" date="2025-08" db="UniProtKB">
        <authorList>
            <consortium name="Ensembl"/>
        </authorList>
    </citation>
    <scope>IDENTIFICATION</scope>
</reference>
<evidence type="ECO:0000259" key="6">
    <source>
        <dbReference type="PROSITE" id="PS51448"/>
    </source>
</evidence>
<keyword evidence="3" id="KW-0732">Signal</keyword>
<feature type="domain" description="P-type" evidence="6">
    <location>
        <begin position="45"/>
        <end position="88"/>
    </location>
</feature>
<reference evidence="7 8" key="1">
    <citation type="submission" date="2019-05" db="EMBL/GenBank/DDBJ databases">
        <title>A Chromosome-scale Meerkat (S. suricatta) Genome Assembly.</title>
        <authorList>
            <person name="Dudchenko O."/>
            <person name="Lieberman Aiden E."/>
            <person name="Tung J."/>
            <person name="Barreiro L.B."/>
            <person name="Clutton-Brock T.H."/>
        </authorList>
    </citation>
    <scope>NUCLEOTIDE SEQUENCE [LARGE SCALE GENOMIC DNA]</scope>
</reference>
<dbReference type="PRINTS" id="PR00680">
    <property type="entry name" value="PTREFOIL"/>
</dbReference>
<evidence type="ECO:0000256" key="5">
    <source>
        <dbReference type="PROSITE-ProRule" id="PRU00779"/>
    </source>
</evidence>
<dbReference type="PROSITE" id="PS51448">
    <property type="entry name" value="P_TREFOIL_2"/>
    <property type="match status" value="1"/>
</dbReference>
<dbReference type="AlphaFoldDB" id="A0A673SSE0"/>
<dbReference type="PROSITE" id="PS00025">
    <property type="entry name" value="P_TREFOIL_1"/>
    <property type="match status" value="1"/>
</dbReference>
<evidence type="ECO:0000256" key="3">
    <source>
        <dbReference type="ARBA" id="ARBA00022729"/>
    </source>
</evidence>
<dbReference type="SMART" id="SM00018">
    <property type="entry name" value="PD"/>
    <property type="match status" value="1"/>
</dbReference>
<dbReference type="PANTHER" id="PTHR13826">
    <property type="entry name" value="INTESTINAL TREFOIL FACTOR-RELATED"/>
    <property type="match status" value="1"/>
</dbReference>
<reference evidence="7" key="3">
    <citation type="submission" date="2025-09" db="UniProtKB">
        <authorList>
            <consortium name="Ensembl"/>
        </authorList>
    </citation>
    <scope>IDENTIFICATION</scope>
</reference>
<dbReference type="InterPro" id="IPR017994">
    <property type="entry name" value="P_trefoil_chordata"/>
</dbReference>
<evidence type="ECO:0000256" key="2">
    <source>
        <dbReference type="ARBA" id="ARBA00022525"/>
    </source>
</evidence>
<keyword evidence="2" id="KW-0964">Secreted</keyword>
<dbReference type="FunFam" id="4.10.110.10:FF:000001">
    <property type="entry name" value="Trefoil factor 3"/>
    <property type="match status" value="1"/>
</dbReference>
<feature type="disulfide bond" evidence="5">
    <location>
        <begin position="67"/>
        <end position="84"/>
    </location>
</feature>
<name>A0A673SSE0_SURSU</name>
<dbReference type="InterPro" id="IPR000519">
    <property type="entry name" value="P_trefoil_dom"/>
</dbReference>
<feature type="disulfide bond" evidence="5">
    <location>
        <begin position="47"/>
        <end position="73"/>
    </location>
</feature>
<dbReference type="CDD" id="cd00111">
    <property type="entry name" value="Trefoil"/>
    <property type="match status" value="1"/>
</dbReference>
<evidence type="ECO:0000256" key="4">
    <source>
        <dbReference type="ARBA" id="ARBA00023157"/>
    </source>
</evidence>
<sequence length="100" mass="11073">MVQNFPSRPRTLFFRESSRRPSPACALLDVSPRLNSGLLSPVLSETCDVQPHKRANCGVPGITPSQCRDKGCCFDNTVRGVPWCFRPEPVLSPPEEECSL</sequence>
<dbReference type="InterPro" id="IPR044913">
    <property type="entry name" value="P_trefoil_dom_sf"/>
</dbReference>
<keyword evidence="4 5" id="KW-1015">Disulfide bond</keyword>
<comment type="subcellular location">
    <subcellularLocation>
        <location evidence="1">Secreted</location>
    </subcellularLocation>
</comment>
<dbReference type="PANTHER" id="PTHR13826:SF18">
    <property type="entry name" value="TREFOIL FACTOR 1"/>
    <property type="match status" value="1"/>
</dbReference>